<dbReference type="GO" id="GO:0003964">
    <property type="term" value="F:RNA-directed DNA polymerase activity"/>
    <property type="evidence" value="ECO:0007669"/>
    <property type="project" value="UniProtKB-EC"/>
</dbReference>
<dbReference type="PANTHER" id="PTHR37984:SF12">
    <property type="entry name" value="RIBONUCLEASE H"/>
    <property type="match status" value="1"/>
</dbReference>
<reference evidence="10 11" key="1">
    <citation type="submission" date="2015-01" db="EMBL/GenBank/DDBJ databases">
        <title>Evolution of Trichinella species and genotypes.</title>
        <authorList>
            <person name="Korhonen P.K."/>
            <person name="Edoardo P."/>
            <person name="Giuseppe L.R."/>
            <person name="Gasser R.B."/>
        </authorList>
    </citation>
    <scope>NUCLEOTIDE SEQUENCE [LARGE SCALE GENOMIC DNA]</scope>
    <source>
        <strain evidence="10">ISS1980</strain>
    </source>
</reference>
<dbReference type="InterPro" id="IPR041373">
    <property type="entry name" value="RT_RNaseH"/>
</dbReference>
<dbReference type="InterPro" id="IPR043502">
    <property type="entry name" value="DNA/RNA_pol_sf"/>
</dbReference>
<evidence type="ECO:0000259" key="9">
    <source>
        <dbReference type="PROSITE" id="PS50878"/>
    </source>
</evidence>
<dbReference type="EMBL" id="JYDO01000020">
    <property type="protein sequence ID" value="KRZ77319.1"/>
    <property type="molecule type" value="Genomic_DNA"/>
</dbReference>
<evidence type="ECO:0000256" key="8">
    <source>
        <dbReference type="SAM" id="MobiDB-lite"/>
    </source>
</evidence>
<feature type="region of interest" description="Disordered" evidence="8">
    <location>
        <begin position="975"/>
        <end position="1020"/>
    </location>
</feature>
<evidence type="ECO:0000256" key="2">
    <source>
        <dbReference type="ARBA" id="ARBA00022679"/>
    </source>
</evidence>
<evidence type="ECO:0000256" key="5">
    <source>
        <dbReference type="ARBA" id="ARBA00022759"/>
    </source>
</evidence>
<feature type="compositionally biased region" description="Basic and acidic residues" evidence="8">
    <location>
        <begin position="976"/>
        <end position="995"/>
    </location>
</feature>
<organism evidence="10 11">
    <name type="scientific">Trichinella papuae</name>
    <dbReference type="NCBI Taxonomy" id="268474"/>
    <lineage>
        <taxon>Eukaryota</taxon>
        <taxon>Metazoa</taxon>
        <taxon>Ecdysozoa</taxon>
        <taxon>Nematoda</taxon>
        <taxon>Enoplea</taxon>
        <taxon>Dorylaimia</taxon>
        <taxon>Trichinellida</taxon>
        <taxon>Trichinellidae</taxon>
        <taxon>Trichinella</taxon>
    </lineage>
</organism>
<dbReference type="FunFam" id="1.10.340.70:FF:000003">
    <property type="entry name" value="Protein CBG25708"/>
    <property type="match status" value="1"/>
</dbReference>
<dbReference type="InterPro" id="IPR050951">
    <property type="entry name" value="Retrovirus_Pol_polyprotein"/>
</dbReference>
<dbReference type="InterPro" id="IPR041588">
    <property type="entry name" value="Integrase_H2C2"/>
</dbReference>
<dbReference type="Gene3D" id="3.10.10.10">
    <property type="entry name" value="HIV Type 1 Reverse Transcriptase, subunit A, domain 1"/>
    <property type="match status" value="1"/>
</dbReference>
<keyword evidence="11" id="KW-1185">Reference proteome</keyword>
<gene>
    <name evidence="10" type="primary">Tf2-11</name>
    <name evidence="10" type="ORF">T10_10377</name>
</gene>
<dbReference type="CDD" id="cd01647">
    <property type="entry name" value="RT_LTR"/>
    <property type="match status" value="1"/>
</dbReference>
<evidence type="ECO:0000256" key="1">
    <source>
        <dbReference type="ARBA" id="ARBA00012493"/>
    </source>
</evidence>
<dbReference type="Pfam" id="PF17917">
    <property type="entry name" value="RT_RNaseH"/>
    <property type="match status" value="1"/>
</dbReference>
<dbReference type="InterPro" id="IPR021109">
    <property type="entry name" value="Peptidase_aspartic_dom_sf"/>
</dbReference>
<dbReference type="Gene3D" id="3.30.70.270">
    <property type="match status" value="2"/>
</dbReference>
<evidence type="ECO:0000256" key="4">
    <source>
        <dbReference type="ARBA" id="ARBA00022722"/>
    </source>
</evidence>
<keyword evidence="4" id="KW-0540">Nuclease</keyword>
<evidence type="ECO:0000313" key="10">
    <source>
        <dbReference type="EMBL" id="KRZ77319.1"/>
    </source>
</evidence>
<keyword evidence="5" id="KW-0255">Endonuclease</keyword>
<name>A0A0V1MZX4_9BILA</name>
<dbReference type="InterPro" id="IPR018061">
    <property type="entry name" value="Retropepsins"/>
</dbReference>
<comment type="caution">
    <text evidence="10">The sequence shown here is derived from an EMBL/GenBank/DDBJ whole genome shotgun (WGS) entry which is preliminary data.</text>
</comment>
<dbReference type="FunFam" id="3.30.70.270:FF:000026">
    <property type="entry name" value="Transposon Ty3-G Gag-Pol polyprotein"/>
    <property type="match status" value="1"/>
</dbReference>
<accession>A0A0V1MZX4</accession>
<dbReference type="PANTHER" id="PTHR37984">
    <property type="entry name" value="PROTEIN CBG26694"/>
    <property type="match status" value="1"/>
</dbReference>
<dbReference type="Proteomes" id="UP000054843">
    <property type="component" value="Unassembled WGS sequence"/>
</dbReference>
<dbReference type="Gene3D" id="1.10.340.70">
    <property type="match status" value="1"/>
</dbReference>
<dbReference type="EC" id="2.7.7.49" evidence="1"/>
<keyword evidence="6" id="KW-0378">Hydrolase</keyword>
<dbReference type="Pfam" id="PF00078">
    <property type="entry name" value="RVT_1"/>
    <property type="match status" value="1"/>
</dbReference>
<dbReference type="InterPro" id="IPR043128">
    <property type="entry name" value="Rev_trsase/Diguanyl_cyclase"/>
</dbReference>
<keyword evidence="2" id="KW-0808">Transferase</keyword>
<dbReference type="CDD" id="cd09274">
    <property type="entry name" value="RNase_HI_RT_Ty3"/>
    <property type="match status" value="1"/>
</dbReference>
<dbReference type="Gene3D" id="2.40.70.10">
    <property type="entry name" value="Acid Proteases"/>
    <property type="match status" value="1"/>
</dbReference>
<dbReference type="SUPFAM" id="SSF56672">
    <property type="entry name" value="DNA/RNA polymerases"/>
    <property type="match status" value="1"/>
</dbReference>
<sequence length="1035" mass="118102">MWPGKDIYCTLVRRTQYCRRGFRLEMAMLNQIEAFQPEIGASWEIYVERLNFYFEANDITSAEKKRAIFMSVCGPSAYVMIRSLLTPRSLNEVTFEEIVSKHCGTSQRTAITGTLWMTCYGIGIRYEAIQRRLLAEPNLTFDLAQKIAIAAETAHKNTEEIRTWNNEFASIQQVRNINSAHRAKQRMDQVPAKSGGGCYRCKGNHHPSKCKFINEACRFCKKIGHIERACLTKLRAENNISRKAGRAQHRGFNRSQAVMTNQLSEECGDEHCYTINKVIIEAAKAIMLTVYLNGKPLKMEVDSGSAFSIISDETFKSLWPVKAPKITMTKKRLQTWSKQKLETVGTIDVEVQWKDRKSNLSLLVVKGVGASLLGRNWFDALGITINGVHHIMEKQPEAILQEYQELFKEELGTYRNCRNKHCLPFALREKVNAALDDLIRQGILKPTQYSRWATPIVPVQKKNGDLRICGDYRCTVNLATKNQSYPLPTISELLSSLAGGIMFSKLDLAQAYQQLKVDEITEELLTLNTPRGLMKVCRLPFGVNVAPAIFQRLMDTHLADIAGVKPYLDDILISGSTKEEHDERLKKVLQRLVKLGLRLKKEKCVLATDEVEFLGFRINARGVQPTQDKVKAIHAAPRPTNRTELQAFLGLVNFYSCFMPRKASIVEPLHRLLDKKQKWIWGKQHERAFEEAKSLLQSSSVLAHYNTNLPLQVTCDASPYGVGAVLSHVMSDGTEAPVAYASRTLTTTERNYAQIDKEALAIVFGVKKFHQYLYGRYFTIVTDHKPLLALLKPHSPIPQTVSPRMLRWSLLLSAYNYELRFKNGKYLANADALSRLPVVTKEFIIEEPTDILLLEMPPDAMINAQHIAEETKKDRVLSRVLRWTLCGWPETKLDTEYKIFHNKRAELSVHRNCLIWGNRVVIPDVQKQEVMDMLHQAHPGIVRMKCLARSYVWWPGIDNDIEQMVKGCTPCQESRNAPEKIQEKKNEEDRRKECTEAEVGDGNTERITSTDGPDGHRPVRKKCRPKYLEEYICKI</sequence>
<proteinExistence type="predicted"/>
<evidence type="ECO:0000313" key="11">
    <source>
        <dbReference type="Proteomes" id="UP000054843"/>
    </source>
</evidence>
<dbReference type="GO" id="GO:0016787">
    <property type="term" value="F:hydrolase activity"/>
    <property type="evidence" value="ECO:0007669"/>
    <property type="project" value="UniProtKB-KW"/>
</dbReference>
<dbReference type="PROSITE" id="PS50878">
    <property type="entry name" value="RT_POL"/>
    <property type="match status" value="1"/>
</dbReference>
<protein>
    <recommendedName>
        <fullName evidence="1">RNA-directed DNA polymerase</fullName>
        <ecNumber evidence="1">2.7.7.49</ecNumber>
    </recommendedName>
</protein>
<evidence type="ECO:0000256" key="6">
    <source>
        <dbReference type="ARBA" id="ARBA00022801"/>
    </source>
</evidence>
<dbReference type="Pfam" id="PF17921">
    <property type="entry name" value="Integrase_H2C2"/>
    <property type="match status" value="1"/>
</dbReference>
<dbReference type="AlphaFoldDB" id="A0A0V1MZX4"/>
<dbReference type="SUPFAM" id="SSF50630">
    <property type="entry name" value="Acid proteases"/>
    <property type="match status" value="1"/>
</dbReference>
<feature type="domain" description="Reverse transcriptase" evidence="9">
    <location>
        <begin position="440"/>
        <end position="618"/>
    </location>
</feature>
<dbReference type="InterPro" id="IPR000477">
    <property type="entry name" value="RT_dom"/>
</dbReference>
<keyword evidence="3" id="KW-0548">Nucleotidyltransferase</keyword>
<evidence type="ECO:0000256" key="7">
    <source>
        <dbReference type="ARBA" id="ARBA00022918"/>
    </source>
</evidence>
<keyword evidence="7" id="KW-0695">RNA-directed DNA polymerase</keyword>
<evidence type="ECO:0000256" key="3">
    <source>
        <dbReference type="ARBA" id="ARBA00022695"/>
    </source>
</evidence>
<dbReference type="Pfam" id="PF00077">
    <property type="entry name" value="RVP"/>
    <property type="match status" value="1"/>
</dbReference>